<comment type="caution">
    <text evidence="1">The sequence shown here is derived from an EMBL/GenBank/DDBJ whole genome shotgun (WGS) entry which is preliminary data.</text>
</comment>
<sequence length="54" mass="6061">MKSILFRWNHRIINGFVCDFLFGSCQVLASQSLCCWGTLQPSLSGGIFGFCSKR</sequence>
<dbReference type="Proteomes" id="UP001141253">
    <property type="component" value="Chromosome 3"/>
</dbReference>
<reference evidence="1" key="1">
    <citation type="submission" date="2022-10" db="EMBL/GenBank/DDBJ databases">
        <authorList>
            <person name="Hyden B.L."/>
            <person name="Feng K."/>
            <person name="Yates T."/>
            <person name="Jawdy S."/>
            <person name="Smart L.B."/>
            <person name="Muchero W."/>
        </authorList>
    </citation>
    <scope>NUCLEOTIDE SEQUENCE</scope>
    <source>
        <tissue evidence="1">Shoot tip</tissue>
    </source>
</reference>
<evidence type="ECO:0000313" key="2">
    <source>
        <dbReference type="Proteomes" id="UP001141253"/>
    </source>
</evidence>
<dbReference type="EMBL" id="JAPFFI010000007">
    <property type="protein sequence ID" value="KAJ6388352.1"/>
    <property type="molecule type" value="Genomic_DNA"/>
</dbReference>
<name>A0ABQ9BQA8_9ROSI</name>
<accession>A0ABQ9BQA8</accession>
<keyword evidence="2" id="KW-1185">Reference proteome</keyword>
<gene>
    <name evidence="1" type="ORF">OIU77_026852</name>
</gene>
<proteinExistence type="predicted"/>
<reference evidence="1" key="2">
    <citation type="journal article" date="2023" name="Int. J. Mol. Sci.">
        <title>De Novo Assembly and Annotation of 11 Diverse Shrub Willow (Salix) Genomes Reveals Novel Gene Organization in Sex-Linked Regions.</title>
        <authorList>
            <person name="Hyden B."/>
            <person name="Feng K."/>
            <person name="Yates T.B."/>
            <person name="Jawdy S."/>
            <person name="Cereghino C."/>
            <person name="Smart L.B."/>
            <person name="Muchero W."/>
        </authorList>
    </citation>
    <scope>NUCLEOTIDE SEQUENCE</scope>
    <source>
        <tissue evidence="1">Shoot tip</tissue>
    </source>
</reference>
<evidence type="ECO:0000313" key="1">
    <source>
        <dbReference type="EMBL" id="KAJ6388352.1"/>
    </source>
</evidence>
<organism evidence="1 2">
    <name type="scientific">Salix suchowensis</name>
    <dbReference type="NCBI Taxonomy" id="1278906"/>
    <lineage>
        <taxon>Eukaryota</taxon>
        <taxon>Viridiplantae</taxon>
        <taxon>Streptophyta</taxon>
        <taxon>Embryophyta</taxon>
        <taxon>Tracheophyta</taxon>
        <taxon>Spermatophyta</taxon>
        <taxon>Magnoliopsida</taxon>
        <taxon>eudicotyledons</taxon>
        <taxon>Gunneridae</taxon>
        <taxon>Pentapetalae</taxon>
        <taxon>rosids</taxon>
        <taxon>fabids</taxon>
        <taxon>Malpighiales</taxon>
        <taxon>Salicaceae</taxon>
        <taxon>Saliceae</taxon>
        <taxon>Salix</taxon>
    </lineage>
</organism>
<protein>
    <submittedName>
        <fullName evidence="1">Uncharacterized protein</fullName>
    </submittedName>
</protein>